<organism evidence="2 3">
    <name type="scientific">Thalassospira xiamenensis</name>
    <dbReference type="NCBI Taxonomy" id="220697"/>
    <lineage>
        <taxon>Bacteria</taxon>
        <taxon>Pseudomonadati</taxon>
        <taxon>Pseudomonadota</taxon>
        <taxon>Alphaproteobacteria</taxon>
        <taxon>Rhodospirillales</taxon>
        <taxon>Thalassospiraceae</taxon>
        <taxon>Thalassospira</taxon>
    </lineage>
</organism>
<evidence type="ECO:0000313" key="3">
    <source>
        <dbReference type="Proteomes" id="UP000219068"/>
    </source>
</evidence>
<dbReference type="CDD" id="cd00090">
    <property type="entry name" value="HTH_ARSR"/>
    <property type="match status" value="1"/>
</dbReference>
<evidence type="ECO:0000313" key="2">
    <source>
        <dbReference type="EMBL" id="SOB93536.1"/>
    </source>
</evidence>
<gene>
    <name evidence="2" type="ORF">SAMN05428964_101784</name>
</gene>
<dbReference type="InterPro" id="IPR036388">
    <property type="entry name" value="WH-like_DNA-bd_sf"/>
</dbReference>
<evidence type="ECO:0000259" key="1">
    <source>
        <dbReference type="PROSITE" id="PS50987"/>
    </source>
</evidence>
<dbReference type="Proteomes" id="UP000219068">
    <property type="component" value="Unassembled WGS sequence"/>
</dbReference>
<dbReference type="InterPro" id="IPR036390">
    <property type="entry name" value="WH_DNA-bd_sf"/>
</dbReference>
<dbReference type="EMBL" id="OBMM01000001">
    <property type="protein sequence ID" value="SOB93536.1"/>
    <property type="molecule type" value="Genomic_DNA"/>
</dbReference>
<dbReference type="NCBIfam" id="NF033788">
    <property type="entry name" value="HTH_metalloreg"/>
    <property type="match status" value="1"/>
</dbReference>
<accession>A0A285RHE6</accession>
<dbReference type="SMART" id="SM00418">
    <property type="entry name" value="HTH_ARSR"/>
    <property type="match status" value="1"/>
</dbReference>
<dbReference type="PANTHER" id="PTHR38600:SF2">
    <property type="entry name" value="SLL0088 PROTEIN"/>
    <property type="match status" value="1"/>
</dbReference>
<dbReference type="SUPFAM" id="SSF46785">
    <property type="entry name" value="Winged helix' DNA-binding domain"/>
    <property type="match status" value="1"/>
</dbReference>
<dbReference type="InterPro" id="IPR011991">
    <property type="entry name" value="ArsR-like_HTH"/>
</dbReference>
<dbReference type="Gene3D" id="1.10.10.10">
    <property type="entry name" value="Winged helix-like DNA-binding domain superfamily/Winged helix DNA-binding domain"/>
    <property type="match status" value="1"/>
</dbReference>
<protein>
    <submittedName>
        <fullName evidence="2">Transcriptional regulator, ArsR family</fullName>
    </submittedName>
</protein>
<dbReference type="PRINTS" id="PR00778">
    <property type="entry name" value="HTHARSR"/>
</dbReference>
<proteinExistence type="predicted"/>
<dbReference type="GO" id="GO:0003700">
    <property type="term" value="F:DNA-binding transcription factor activity"/>
    <property type="evidence" value="ECO:0007669"/>
    <property type="project" value="InterPro"/>
</dbReference>
<sequence>MVIVRQMENYQSSLDAAFHALADPTRRAVLSRLTQGPASVKELAEPFDMGLPSFMKHLHVLESDGLIRSEKVGRVRTCRINAERLAAAEAWLSEQRKHWQAQADRLADYVEIQMIGRSEDGS</sequence>
<dbReference type="PANTHER" id="PTHR38600">
    <property type="entry name" value="TRANSCRIPTIONAL REGULATORY PROTEIN"/>
    <property type="match status" value="1"/>
</dbReference>
<dbReference type="RefSeq" id="WP_249277985.1">
    <property type="nucleotide sequence ID" value="NZ_OBMM01000001.1"/>
</dbReference>
<dbReference type="PROSITE" id="PS50987">
    <property type="entry name" value="HTH_ARSR_2"/>
    <property type="match status" value="1"/>
</dbReference>
<feature type="domain" description="HTH arsR-type" evidence="1">
    <location>
        <begin position="6"/>
        <end position="100"/>
    </location>
</feature>
<dbReference type="AlphaFoldDB" id="A0A285RHE6"/>
<dbReference type="Pfam" id="PF12840">
    <property type="entry name" value="HTH_20"/>
    <property type="match status" value="1"/>
</dbReference>
<dbReference type="InterPro" id="IPR001845">
    <property type="entry name" value="HTH_ArsR_DNA-bd_dom"/>
</dbReference>
<name>A0A285RHE6_9PROT</name>
<reference evidence="2 3" key="1">
    <citation type="submission" date="2017-08" db="EMBL/GenBank/DDBJ databases">
        <authorList>
            <person name="de Groot N.N."/>
        </authorList>
    </citation>
    <scope>NUCLEOTIDE SEQUENCE [LARGE SCALE GENOMIC DNA]</scope>
    <source>
        <strain evidence="2 3">USBA 78</strain>
    </source>
</reference>